<feature type="region of interest" description="Disordered" evidence="1">
    <location>
        <begin position="56"/>
        <end position="98"/>
    </location>
</feature>
<evidence type="ECO:0000256" key="1">
    <source>
        <dbReference type="SAM" id="MobiDB-lite"/>
    </source>
</evidence>
<dbReference type="EMBL" id="VSRR010018280">
    <property type="protein sequence ID" value="MPC61185.1"/>
    <property type="molecule type" value="Genomic_DNA"/>
</dbReference>
<accession>A0A5B7GUS2</accession>
<dbReference type="AlphaFoldDB" id="A0A5B7GUS2"/>
<proteinExistence type="predicted"/>
<evidence type="ECO:0000313" key="3">
    <source>
        <dbReference type="Proteomes" id="UP000324222"/>
    </source>
</evidence>
<reference evidence="2 3" key="1">
    <citation type="submission" date="2019-05" db="EMBL/GenBank/DDBJ databases">
        <title>Another draft genome of Portunus trituberculatus and its Hox gene families provides insights of decapod evolution.</title>
        <authorList>
            <person name="Jeong J.-H."/>
            <person name="Song I."/>
            <person name="Kim S."/>
            <person name="Choi T."/>
            <person name="Kim D."/>
            <person name="Ryu S."/>
            <person name="Kim W."/>
        </authorList>
    </citation>
    <scope>NUCLEOTIDE SEQUENCE [LARGE SCALE GENOMIC DNA]</scope>
    <source>
        <tissue evidence="2">Muscle</tissue>
    </source>
</reference>
<keyword evidence="3" id="KW-1185">Reference proteome</keyword>
<gene>
    <name evidence="2" type="ORF">E2C01_055249</name>
</gene>
<evidence type="ECO:0000313" key="2">
    <source>
        <dbReference type="EMBL" id="MPC61185.1"/>
    </source>
</evidence>
<name>A0A5B7GUS2_PORTR</name>
<comment type="caution">
    <text evidence="2">The sequence shown here is derived from an EMBL/GenBank/DDBJ whole genome shotgun (WGS) entry which is preliminary data.</text>
</comment>
<protein>
    <submittedName>
        <fullName evidence="2">Uncharacterized protein</fullName>
    </submittedName>
</protein>
<organism evidence="2 3">
    <name type="scientific">Portunus trituberculatus</name>
    <name type="common">Swimming crab</name>
    <name type="synonym">Neptunus trituberculatus</name>
    <dbReference type="NCBI Taxonomy" id="210409"/>
    <lineage>
        <taxon>Eukaryota</taxon>
        <taxon>Metazoa</taxon>
        <taxon>Ecdysozoa</taxon>
        <taxon>Arthropoda</taxon>
        <taxon>Crustacea</taxon>
        <taxon>Multicrustacea</taxon>
        <taxon>Malacostraca</taxon>
        <taxon>Eumalacostraca</taxon>
        <taxon>Eucarida</taxon>
        <taxon>Decapoda</taxon>
        <taxon>Pleocyemata</taxon>
        <taxon>Brachyura</taxon>
        <taxon>Eubrachyura</taxon>
        <taxon>Portunoidea</taxon>
        <taxon>Portunidae</taxon>
        <taxon>Portuninae</taxon>
        <taxon>Portunus</taxon>
    </lineage>
</organism>
<dbReference type="Proteomes" id="UP000324222">
    <property type="component" value="Unassembled WGS sequence"/>
</dbReference>
<feature type="compositionally biased region" description="Polar residues" evidence="1">
    <location>
        <begin position="63"/>
        <end position="73"/>
    </location>
</feature>
<sequence>MELPRRHRCEVAEAPAVDGATWPLPDPPQHAPRRLRCRHALESPRWPPHHAGHVVNLTAPTGRRTSPDATCGSSPPIPCPAGSRRPAAPPPAGRGDLTQRGARWAAVVCSVRRGSRRISVVGVWVGRGERGDRYGNPRVDIEGAARHTHSITLWEYSPQLNDSPDKKSVLVAALRKRPRSILQGLAVPFAPPNRRRE</sequence>